<dbReference type="PANTHER" id="PTHR47683">
    <property type="entry name" value="PSEUDOURIDINE SYNTHASE FAMILY PROTEIN-RELATED"/>
    <property type="match status" value="1"/>
</dbReference>
<dbReference type="SUPFAM" id="SSF55174">
    <property type="entry name" value="Alpha-L RNA-binding motif"/>
    <property type="match status" value="1"/>
</dbReference>
<sequence>MQINYLLAFLLIQLSGIVDAFNYPFSHNFSNRIKSHCLFHSQTGDASNIETEGIRLNKVFKATHSRREADALIEDGRVSVNGELVTNKGGFKVFPFKDVIRLDGKIVTGWEKMNAIVEEKPQANKIRNISRDGNSKSKDSSKDGKMNDNDQLLTSNFEYVKYFKPIGVTCTTDERVKDNIIDAIMEDGYMPRHRVYPIGRLDKETSGLIILTSDGRVVNNVLRGEKKQPKVYKVMVDGRLEESDLQRLRDGITIRTVAQRKGRSIEENTLIAKTKPAIVERIGPCSFQMTIVEGRNRQIRKMMQALGFTVTRLHRIEFMGIKLQSSGHSLNRPGDWAHLTENEMALVEAALKSAQ</sequence>
<dbReference type="InterPro" id="IPR042092">
    <property type="entry name" value="PsdUridine_s_RsuA/RluB/E/F_cat"/>
</dbReference>
<evidence type="ECO:0000256" key="1">
    <source>
        <dbReference type="ARBA" id="ARBA00008348"/>
    </source>
</evidence>
<dbReference type="SMART" id="SM00363">
    <property type="entry name" value="S4"/>
    <property type="match status" value="1"/>
</dbReference>
<reference evidence="7 8" key="1">
    <citation type="journal article" date="2021" name="Sci. Rep.">
        <title>The genome of the diatom Chaetoceros tenuissimus carries an ancient integrated fragment of an extant virus.</title>
        <authorList>
            <person name="Hongo Y."/>
            <person name="Kimura K."/>
            <person name="Takaki Y."/>
            <person name="Yoshida Y."/>
            <person name="Baba S."/>
            <person name="Kobayashi G."/>
            <person name="Nagasaki K."/>
            <person name="Hano T."/>
            <person name="Tomaru Y."/>
        </authorList>
    </citation>
    <scope>NUCLEOTIDE SEQUENCE [LARGE SCALE GENOMIC DNA]</scope>
    <source>
        <strain evidence="7 8">NIES-3715</strain>
    </source>
</reference>
<evidence type="ECO:0000259" key="6">
    <source>
        <dbReference type="SMART" id="SM00363"/>
    </source>
</evidence>
<proteinExistence type="inferred from homology"/>
<dbReference type="Gene3D" id="3.30.70.580">
    <property type="entry name" value="Pseudouridine synthase I, catalytic domain, N-terminal subdomain"/>
    <property type="match status" value="1"/>
</dbReference>
<dbReference type="GO" id="GO:0003723">
    <property type="term" value="F:RNA binding"/>
    <property type="evidence" value="ECO:0007669"/>
    <property type="project" value="UniProtKB-KW"/>
</dbReference>
<dbReference type="Pfam" id="PF00849">
    <property type="entry name" value="PseudoU_synth_2"/>
    <property type="match status" value="1"/>
</dbReference>
<name>A0AAD3DB55_9STRA</name>
<feature type="domain" description="RNA-binding S4" evidence="6">
    <location>
        <begin position="54"/>
        <end position="121"/>
    </location>
</feature>
<dbReference type="InterPro" id="IPR006145">
    <property type="entry name" value="PsdUridine_synth_RsuA/RluA"/>
</dbReference>
<keyword evidence="5" id="KW-0732">Signal</keyword>
<dbReference type="InterPro" id="IPR018496">
    <property type="entry name" value="PsdUridine_synth_RsuA/RluB_CS"/>
</dbReference>
<feature type="compositionally biased region" description="Basic and acidic residues" evidence="4">
    <location>
        <begin position="129"/>
        <end position="148"/>
    </location>
</feature>
<evidence type="ECO:0000256" key="4">
    <source>
        <dbReference type="SAM" id="MobiDB-lite"/>
    </source>
</evidence>
<dbReference type="GO" id="GO:0006364">
    <property type="term" value="P:rRNA processing"/>
    <property type="evidence" value="ECO:0007669"/>
    <property type="project" value="UniProtKB-ARBA"/>
</dbReference>
<feature type="region of interest" description="Disordered" evidence="4">
    <location>
        <begin position="124"/>
        <end position="149"/>
    </location>
</feature>
<dbReference type="PANTHER" id="PTHR47683:SF2">
    <property type="entry name" value="RNA-BINDING S4 DOMAIN-CONTAINING PROTEIN"/>
    <property type="match status" value="1"/>
</dbReference>
<evidence type="ECO:0000256" key="5">
    <source>
        <dbReference type="SAM" id="SignalP"/>
    </source>
</evidence>
<dbReference type="AlphaFoldDB" id="A0AAD3DB55"/>
<dbReference type="PROSITE" id="PS01149">
    <property type="entry name" value="PSI_RSU"/>
    <property type="match status" value="1"/>
</dbReference>
<dbReference type="InterPro" id="IPR000748">
    <property type="entry name" value="PsdUridine_synth_RsuA/RluB/E/F"/>
</dbReference>
<dbReference type="SUPFAM" id="SSF55120">
    <property type="entry name" value="Pseudouridine synthase"/>
    <property type="match status" value="1"/>
</dbReference>
<dbReference type="Gene3D" id="3.30.70.1560">
    <property type="entry name" value="Alpha-L RNA-binding motif"/>
    <property type="match status" value="1"/>
</dbReference>
<dbReference type="Gene3D" id="3.10.290.10">
    <property type="entry name" value="RNA-binding S4 domain"/>
    <property type="match status" value="1"/>
</dbReference>
<dbReference type="PROSITE" id="PS50889">
    <property type="entry name" value="S4"/>
    <property type="match status" value="1"/>
</dbReference>
<dbReference type="InterPro" id="IPR020103">
    <property type="entry name" value="PsdUridine_synth_cat_dom_sf"/>
</dbReference>
<dbReference type="GO" id="GO:0009982">
    <property type="term" value="F:pseudouridine synthase activity"/>
    <property type="evidence" value="ECO:0007669"/>
    <property type="project" value="InterPro"/>
</dbReference>
<evidence type="ECO:0000256" key="2">
    <source>
        <dbReference type="ARBA" id="ARBA00023235"/>
    </source>
</evidence>
<dbReference type="Pfam" id="PF01479">
    <property type="entry name" value="S4"/>
    <property type="match status" value="1"/>
</dbReference>
<keyword evidence="2" id="KW-0413">Isomerase</keyword>
<dbReference type="InterPro" id="IPR050343">
    <property type="entry name" value="RsuA_PseudoU_synthase"/>
</dbReference>
<accession>A0AAD3DB55</accession>
<feature type="signal peptide" evidence="5">
    <location>
        <begin position="1"/>
        <end position="20"/>
    </location>
</feature>
<dbReference type="NCBIfam" id="TIGR00093">
    <property type="entry name" value="pseudouridine synthase"/>
    <property type="match status" value="1"/>
</dbReference>
<dbReference type="GO" id="GO:0001522">
    <property type="term" value="P:pseudouridine synthesis"/>
    <property type="evidence" value="ECO:0007669"/>
    <property type="project" value="InterPro"/>
</dbReference>
<feature type="chain" id="PRO_5041959089" description="RNA-binding S4 domain-containing protein" evidence="5">
    <location>
        <begin position="21"/>
        <end position="355"/>
    </location>
</feature>
<dbReference type="CDD" id="cd00165">
    <property type="entry name" value="S4"/>
    <property type="match status" value="1"/>
</dbReference>
<evidence type="ECO:0000256" key="3">
    <source>
        <dbReference type="PROSITE-ProRule" id="PRU00182"/>
    </source>
</evidence>
<evidence type="ECO:0000313" key="7">
    <source>
        <dbReference type="EMBL" id="GFH61153.1"/>
    </source>
</evidence>
<organism evidence="7 8">
    <name type="scientific">Chaetoceros tenuissimus</name>
    <dbReference type="NCBI Taxonomy" id="426638"/>
    <lineage>
        <taxon>Eukaryota</taxon>
        <taxon>Sar</taxon>
        <taxon>Stramenopiles</taxon>
        <taxon>Ochrophyta</taxon>
        <taxon>Bacillariophyta</taxon>
        <taxon>Coscinodiscophyceae</taxon>
        <taxon>Chaetocerotophycidae</taxon>
        <taxon>Chaetocerotales</taxon>
        <taxon>Chaetocerotaceae</taxon>
        <taxon>Chaetoceros</taxon>
    </lineage>
</organism>
<dbReference type="InterPro" id="IPR020094">
    <property type="entry name" value="TruA/RsuA/RluB/E/F_N"/>
</dbReference>
<keyword evidence="3" id="KW-0694">RNA-binding</keyword>
<dbReference type="InterPro" id="IPR036986">
    <property type="entry name" value="S4_RNA-bd_sf"/>
</dbReference>
<comment type="caution">
    <text evidence="7">The sequence shown here is derived from an EMBL/GenBank/DDBJ whole genome shotgun (WGS) entry which is preliminary data.</text>
</comment>
<protein>
    <recommendedName>
        <fullName evidence="6">RNA-binding S4 domain-containing protein</fullName>
    </recommendedName>
</protein>
<dbReference type="Proteomes" id="UP001054902">
    <property type="component" value="Unassembled WGS sequence"/>
</dbReference>
<evidence type="ECO:0000313" key="8">
    <source>
        <dbReference type="Proteomes" id="UP001054902"/>
    </source>
</evidence>
<gene>
    <name evidence="7" type="ORF">CTEN210_17629</name>
</gene>
<dbReference type="InterPro" id="IPR002942">
    <property type="entry name" value="S4_RNA-bd"/>
</dbReference>
<dbReference type="EMBL" id="BLLK01000071">
    <property type="protein sequence ID" value="GFH61153.1"/>
    <property type="molecule type" value="Genomic_DNA"/>
</dbReference>
<keyword evidence="8" id="KW-1185">Reference proteome</keyword>
<comment type="similarity">
    <text evidence="1">Belongs to the pseudouridine synthase RsuA family.</text>
</comment>